<comment type="similarity">
    <text evidence="1">Belongs to the PemK/MazF family.</text>
</comment>
<dbReference type="InterPro" id="IPR003477">
    <property type="entry name" value="PemK-like"/>
</dbReference>
<evidence type="ECO:0000313" key="3">
    <source>
        <dbReference type="EMBL" id="TGY11244.1"/>
    </source>
</evidence>
<evidence type="ECO:0000256" key="1">
    <source>
        <dbReference type="ARBA" id="ARBA00007521"/>
    </source>
</evidence>
<dbReference type="Gene3D" id="2.30.30.110">
    <property type="match status" value="1"/>
</dbReference>
<dbReference type="SUPFAM" id="SSF50118">
    <property type="entry name" value="Cell growth inhibitor/plasmid maintenance toxic component"/>
    <property type="match status" value="1"/>
</dbReference>
<reference evidence="3 4" key="1">
    <citation type="submission" date="2019-04" db="EMBL/GenBank/DDBJ databases">
        <title>Microbes associate with the intestines of laboratory mice.</title>
        <authorList>
            <person name="Navarre W."/>
            <person name="Wong E."/>
            <person name="Huang K."/>
            <person name="Tropini C."/>
            <person name="Ng K."/>
            <person name="Yu B."/>
        </authorList>
    </citation>
    <scope>NUCLEOTIDE SEQUENCE [LARGE SCALE GENOMIC DNA]</scope>
    <source>
        <strain evidence="3 4">NM61_E11</strain>
    </source>
</reference>
<keyword evidence="2" id="KW-1277">Toxin-antitoxin system</keyword>
<dbReference type="Proteomes" id="UP000309117">
    <property type="component" value="Unassembled WGS sequence"/>
</dbReference>
<name>A0A4S2BCP2_9LACO</name>
<comment type="caution">
    <text evidence="3">The sequence shown here is derived from an EMBL/GenBank/DDBJ whole genome shotgun (WGS) entry which is preliminary data.</text>
</comment>
<dbReference type="Pfam" id="PF02452">
    <property type="entry name" value="PemK_toxin"/>
    <property type="match status" value="1"/>
</dbReference>
<dbReference type="EMBL" id="SRYV01000020">
    <property type="protein sequence ID" value="TGY11244.1"/>
    <property type="molecule type" value="Genomic_DNA"/>
</dbReference>
<organism evidence="3 4">
    <name type="scientific">Lactobacillus intestinalis</name>
    <dbReference type="NCBI Taxonomy" id="151781"/>
    <lineage>
        <taxon>Bacteria</taxon>
        <taxon>Bacillati</taxon>
        <taxon>Bacillota</taxon>
        <taxon>Bacilli</taxon>
        <taxon>Lactobacillales</taxon>
        <taxon>Lactobacillaceae</taxon>
        <taxon>Lactobacillus</taxon>
    </lineage>
</organism>
<dbReference type="InterPro" id="IPR011067">
    <property type="entry name" value="Plasmid_toxin/cell-grow_inhib"/>
</dbReference>
<dbReference type="AlphaFoldDB" id="A0A4S2BCP2"/>
<sequence length="112" mass="12928">MVDAEPHAGHEMGGHNPEQDNIRRRFLVVSRHQYIKKSGLVIGLAITHNHIQNDPFRFYVLDYSSKTNGDALLFQMLTYDFIARHGKVIGHIQPSTKFDNLLKQVQNIFLKE</sequence>
<proteinExistence type="inferred from homology"/>
<gene>
    <name evidence="3" type="ORF">E5351_09120</name>
</gene>
<evidence type="ECO:0000313" key="4">
    <source>
        <dbReference type="Proteomes" id="UP000309117"/>
    </source>
</evidence>
<evidence type="ECO:0000256" key="2">
    <source>
        <dbReference type="ARBA" id="ARBA00022649"/>
    </source>
</evidence>
<protein>
    <submittedName>
        <fullName evidence="3">Type II toxin-antitoxin system PemK/MazF family toxin</fullName>
    </submittedName>
</protein>
<accession>A0A4S2BCP2</accession>
<dbReference type="GO" id="GO:0003677">
    <property type="term" value="F:DNA binding"/>
    <property type="evidence" value="ECO:0007669"/>
    <property type="project" value="InterPro"/>
</dbReference>